<dbReference type="CDD" id="cd02440">
    <property type="entry name" value="AdoMet_MTases"/>
    <property type="match status" value="1"/>
</dbReference>
<keyword evidence="7" id="KW-1185">Reference proteome</keyword>
<dbReference type="InterPro" id="IPR050723">
    <property type="entry name" value="CFA/CMAS"/>
</dbReference>
<evidence type="ECO:0000256" key="1">
    <source>
        <dbReference type="ARBA" id="ARBA00010815"/>
    </source>
</evidence>
<dbReference type="PIRSF" id="PIRSF003085">
    <property type="entry name" value="CMAS"/>
    <property type="match status" value="1"/>
</dbReference>
<evidence type="ECO:0000313" key="6">
    <source>
        <dbReference type="EMBL" id="ODN44045.1"/>
    </source>
</evidence>
<name>A0ABX3A8Y5_9GAMM</name>
<evidence type="ECO:0000256" key="4">
    <source>
        <dbReference type="ARBA" id="ARBA00022691"/>
    </source>
</evidence>
<comment type="similarity">
    <text evidence="1">Belongs to the CFA/CMAS family.</text>
</comment>
<dbReference type="InterPro" id="IPR029063">
    <property type="entry name" value="SAM-dependent_MTases_sf"/>
</dbReference>
<keyword evidence="5" id="KW-0443">Lipid metabolism</keyword>
<dbReference type="Proteomes" id="UP000094329">
    <property type="component" value="Unassembled WGS sequence"/>
</dbReference>
<dbReference type="NCBIfam" id="NF008686">
    <property type="entry name" value="PRK11705.1"/>
    <property type="match status" value="1"/>
</dbReference>
<reference evidence="6 7" key="1">
    <citation type="submission" date="2016-08" db="EMBL/GenBank/DDBJ databases">
        <title>Draft genome sequence of Candidatus Piscirickettsia litoralis, from seawater.</title>
        <authorList>
            <person name="Wan X."/>
            <person name="Lee A.J."/>
            <person name="Hou S."/>
            <person name="Donachie S.P."/>
        </authorList>
    </citation>
    <scope>NUCLEOTIDE SEQUENCE [LARGE SCALE GENOMIC DNA]</scope>
    <source>
        <strain evidence="6 7">Y2</strain>
    </source>
</reference>
<keyword evidence="3" id="KW-0808">Transferase</keyword>
<evidence type="ECO:0000313" key="7">
    <source>
        <dbReference type="Proteomes" id="UP000094329"/>
    </source>
</evidence>
<protein>
    <submittedName>
        <fullName evidence="6">Cyclopropane-fatty-acyl-phospholipid synthase</fullName>
    </submittedName>
</protein>
<proteinExistence type="inferred from homology"/>
<dbReference type="InterPro" id="IPR003333">
    <property type="entry name" value="CMAS"/>
</dbReference>
<dbReference type="PANTHER" id="PTHR43667">
    <property type="entry name" value="CYCLOPROPANE-FATTY-ACYL-PHOSPHOLIPID SYNTHASE"/>
    <property type="match status" value="1"/>
</dbReference>
<dbReference type="Gene3D" id="3.40.50.150">
    <property type="entry name" value="Vaccinia Virus protein VP39"/>
    <property type="match status" value="1"/>
</dbReference>
<evidence type="ECO:0000256" key="2">
    <source>
        <dbReference type="ARBA" id="ARBA00022603"/>
    </source>
</evidence>
<dbReference type="SUPFAM" id="SSF53335">
    <property type="entry name" value="S-adenosyl-L-methionine-dependent methyltransferases"/>
    <property type="match status" value="1"/>
</dbReference>
<comment type="caution">
    <text evidence="6">The sequence shown here is derived from an EMBL/GenBank/DDBJ whole genome shotgun (WGS) entry which is preliminary data.</text>
</comment>
<sequence length="363" mass="42172">MQVLLDYADIQINGSRPWDIQVHDPRAYKMALKSGSLGLGEAYMAGLWDCQQLDTMITKMLEAKLEGKLKTNLGLLVRLFTHKIFNFQTQSRAFEVGEKHYDIGNSLYQRMLDPTMSYTCAYWQHAKTLEQAQLAKLELICQKLELEPGMKLLDIGCGWGGMAKYAAENYGVKVVGVTISKEQQHYAQDYCKGLPVEIRLQDYRDLNETFDRIVSIGMFEHVGPKNYQTYMEVAHKSLKEGGLFLLHTIGNNISTVKIDDWVEKYIFPNAVIPSINQIGKAAEELFVMEDWHNFGPDYDKTLCAWHDNFTRTYHEIEQDYSPRFYRMWRYYLMSCAACFRSRDIQLWQLVLSKGRAQKYISHR</sequence>
<keyword evidence="2" id="KW-0489">Methyltransferase</keyword>
<dbReference type="PANTHER" id="PTHR43667:SF1">
    <property type="entry name" value="CYCLOPROPANE-FATTY-ACYL-PHOSPHOLIPID SYNTHASE"/>
    <property type="match status" value="1"/>
</dbReference>
<evidence type="ECO:0000256" key="5">
    <source>
        <dbReference type="ARBA" id="ARBA00023098"/>
    </source>
</evidence>
<accession>A0ABX3A8Y5</accession>
<organism evidence="6 7">
    <name type="scientific">Piscirickettsia litoralis</name>
    <dbReference type="NCBI Taxonomy" id="1891921"/>
    <lineage>
        <taxon>Bacteria</taxon>
        <taxon>Pseudomonadati</taxon>
        <taxon>Pseudomonadota</taxon>
        <taxon>Gammaproteobacteria</taxon>
        <taxon>Thiotrichales</taxon>
        <taxon>Piscirickettsiaceae</taxon>
        <taxon>Piscirickettsia</taxon>
    </lineage>
</organism>
<dbReference type="Pfam" id="PF02353">
    <property type="entry name" value="CMAS"/>
    <property type="match status" value="1"/>
</dbReference>
<gene>
    <name evidence="6" type="ORF">BGC07_08455</name>
</gene>
<keyword evidence="4" id="KW-0949">S-adenosyl-L-methionine</keyword>
<dbReference type="EMBL" id="MDTU01000001">
    <property type="protein sequence ID" value="ODN44045.1"/>
    <property type="molecule type" value="Genomic_DNA"/>
</dbReference>
<evidence type="ECO:0000256" key="3">
    <source>
        <dbReference type="ARBA" id="ARBA00022679"/>
    </source>
</evidence>